<dbReference type="Gene3D" id="2.40.128.20">
    <property type="match status" value="1"/>
</dbReference>
<evidence type="ECO:0000256" key="1">
    <source>
        <dbReference type="SAM" id="SignalP"/>
    </source>
</evidence>
<evidence type="ECO:0000313" key="3">
    <source>
        <dbReference type="EMBL" id="MUP40891.1"/>
    </source>
</evidence>
<dbReference type="InterPro" id="IPR012674">
    <property type="entry name" value="Calycin"/>
</dbReference>
<name>A0A646QF75_9MYRI</name>
<reference evidence="3" key="1">
    <citation type="submission" date="2018-11" db="EMBL/GenBank/DDBJ databases">
        <title>Venom-gland transcriptomics and venom proteomics of the Florida green centipede (Hemiscolopendra marginata) reveal sex-based variation in a centipede venom.</title>
        <authorList>
            <person name="Nystrom G.S."/>
            <person name="Ward M.J."/>
            <person name="Ellsworth S.A."/>
            <person name="Rokyta D.R."/>
        </authorList>
    </citation>
    <scope>NUCLEOTIDE SEQUENCE</scope>
    <source>
        <tissue evidence="3">Venom gland</tissue>
    </source>
</reference>
<proteinExistence type="predicted"/>
<protein>
    <submittedName>
        <fullName evidence="3">Venom protein</fullName>
    </submittedName>
</protein>
<feature type="signal peptide" evidence="1">
    <location>
        <begin position="1"/>
        <end position="19"/>
    </location>
</feature>
<dbReference type="Pfam" id="PF00061">
    <property type="entry name" value="Lipocalin"/>
    <property type="match status" value="1"/>
</dbReference>
<dbReference type="EMBL" id="GHBY01000714">
    <property type="protein sequence ID" value="MUP40891.1"/>
    <property type="molecule type" value="Transcribed_RNA"/>
</dbReference>
<dbReference type="SUPFAM" id="SSF50814">
    <property type="entry name" value="Lipocalins"/>
    <property type="match status" value="1"/>
</dbReference>
<sequence length="171" mass="18891">MSLLILATILAVGVVRIQAGCPSIQSDSLTGVEGRWYKVYSNIEYPTVKCAYGDISKSGDTYTTNVNIKFDNGESMTVDSTIKKESDGKYYDEWENDDGITQHDITLLKVDGDFLLSWICVDFGDGVIKENAAIHSRNKQTSNAIKEKFSNWLTSKGAQGGTFYESRTDGC</sequence>
<feature type="chain" id="PRO_5024971975" evidence="1">
    <location>
        <begin position="20"/>
        <end position="171"/>
    </location>
</feature>
<feature type="domain" description="Lipocalin/cytosolic fatty-acid binding" evidence="2">
    <location>
        <begin position="34"/>
        <end position="159"/>
    </location>
</feature>
<dbReference type="AlphaFoldDB" id="A0A646QF75"/>
<dbReference type="InterPro" id="IPR000566">
    <property type="entry name" value="Lipocln_cytosolic_FA-bd_dom"/>
</dbReference>
<organism evidence="3">
    <name type="scientific">Hemiscolopendra marginata</name>
    <dbReference type="NCBI Taxonomy" id="943146"/>
    <lineage>
        <taxon>Eukaryota</taxon>
        <taxon>Metazoa</taxon>
        <taxon>Ecdysozoa</taxon>
        <taxon>Arthropoda</taxon>
        <taxon>Myriapoda</taxon>
        <taxon>Chilopoda</taxon>
        <taxon>Pleurostigmophora</taxon>
        <taxon>Scolopendromorpha</taxon>
        <taxon>Scolopendridae</taxon>
        <taxon>Hemiscolopendra</taxon>
    </lineage>
</organism>
<accession>A0A646QF75</accession>
<keyword evidence="1" id="KW-0732">Signal</keyword>
<evidence type="ECO:0000259" key="2">
    <source>
        <dbReference type="Pfam" id="PF00061"/>
    </source>
</evidence>